<sequence length="115" mass="13398">MEAYELEYSKIKSLLALIHALLKKRNEYHVGTHSYVKYDKQLETVLTHLEHKFTSSTPILHTKYEAKSPDWTEGPPQRPTLSRYHFDIQVELRRSIPGKDNLTLPDVKTPPKNIS</sequence>
<proteinExistence type="predicted"/>
<name>A0A6C0HXT6_9ZZZZ</name>
<reference evidence="1" key="1">
    <citation type="journal article" date="2020" name="Nature">
        <title>Giant virus diversity and host interactions through global metagenomics.</title>
        <authorList>
            <person name="Schulz F."/>
            <person name="Roux S."/>
            <person name="Paez-Espino D."/>
            <person name="Jungbluth S."/>
            <person name="Walsh D.A."/>
            <person name="Denef V.J."/>
            <person name="McMahon K.D."/>
            <person name="Konstantinidis K.T."/>
            <person name="Eloe-Fadrosh E.A."/>
            <person name="Kyrpides N.C."/>
            <person name="Woyke T."/>
        </authorList>
    </citation>
    <scope>NUCLEOTIDE SEQUENCE</scope>
    <source>
        <strain evidence="1">GVMAG-M-3300023184-17</strain>
    </source>
</reference>
<dbReference type="EMBL" id="MN740041">
    <property type="protein sequence ID" value="QHT85240.1"/>
    <property type="molecule type" value="Genomic_DNA"/>
</dbReference>
<accession>A0A6C0HXT6</accession>
<evidence type="ECO:0000313" key="1">
    <source>
        <dbReference type="EMBL" id="QHT85240.1"/>
    </source>
</evidence>
<protein>
    <submittedName>
        <fullName evidence="1">Uncharacterized protein</fullName>
    </submittedName>
</protein>
<organism evidence="1">
    <name type="scientific">viral metagenome</name>
    <dbReference type="NCBI Taxonomy" id="1070528"/>
    <lineage>
        <taxon>unclassified sequences</taxon>
        <taxon>metagenomes</taxon>
        <taxon>organismal metagenomes</taxon>
    </lineage>
</organism>
<dbReference type="AlphaFoldDB" id="A0A6C0HXT6"/>